<name>A0AAW1NKC9_POPJA</name>
<sequence length="110" mass="12072">MRILETTSETLRVAAETGSPSVSSLFPPSSIKEPEKGGRGLLKNQKREVGEITPYMPNVPTPLPLNTVNHIAEIELFLSNEEAFSALSSYLASLGGRNVTTRTNRILREF</sequence>
<protein>
    <submittedName>
        <fullName evidence="2">Uncharacterized protein</fullName>
    </submittedName>
</protein>
<keyword evidence="3" id="KW-1185">Reference proteome</keyword>
<organism evidence="2 3">
    <name type="scientific">Popillia japonica</name>
    <name type="common">Japanese beetle</name>
    <dbReference type="NCBI Taxonomy" id="7064"/>
    <lineage>
        <taxon>Eukaryota</taxon>
        <taxon>Metazoa</taxon>
        <taxon>Ecdysozoa</taxon>
        <taxon>Arthropoda</taxon>
        <taxon>Hexapoda</taxon>
        <taxon>Insecta</taxon>
        <taxon>Pterygota</taxon>
        <taxon>Neoptera</taxon>
        <taxon>Endopterygota</taxon>
        <taxon>Coleoptera</taxon>
        <taxon>Polyphaga</taxon>
        <taxon>Scarabaeiformia</taxon>
        <taxon>Scarabaeidae</taxon>
        <taxon>Rutelinae</taxon>
        <taxon>Popillia</taxon>
    </lineage>
</organism>
<feature type="region of interest" description="Disordered" evidence="1">
    <location>
        <begin position="1"/>
        <end position="45"/>
    </location>
</feature>
<comment type="caution">
    <text evidence="2">The sequence shown here is derived from an EMBL/GenBank/DDBJ whole genome shotgun (WGS) entry which is preliminary data.</text>
</comment>
<feature type="compositionally biased region" description="Low complexity" evidence="1">
    <location>
        <begin position="19"/>
        <end position="30"/>
    </location>
</feature>
<dbReference type="Proteomes" id="UP001458880">
    <property type="component" value="Unassembled WGS sequence"/>
</dbReference>
<reference evidence="2 3" key="1">
    <citation type="journal article" date="2024" name="BMC Genomics">
        <title>De novo assembly and annotation of Popillia japonica's genome with initial clues to its potential as an invasive pest.</title>
        <authorList>
            <person name="Cucini C."/>
            <person name="Boschi S."/>
            <person name="Funari R."/>
            <person name="Cardaioli E."/>
            <person name="Iannotti N."/>
            <person name="Marturano G."/>
            <person name="Paoli F."/>
            <person name="Bruttini M."/>
            <person name="Carapelli A."/>
            <person name="Frati F."/>
            <person name="Nardi F."/>
        </authorList>
    </citation>
    <scope>NUCLEOTIDE SEQUENCE [LARGE SCALE GENOMIC DNA]</scope>
    <source>
        <strain evidence="2">DMR45628</strain>
    </source>
</reference>
<feature type="compositionally biased region" description="Polar residues" evidence="1">
    <location>
        <begin position="1"/>
        <end position="10"/>
    </location>
</feature>
<evidence type="ECO:0000313" key="2">
    <source>
        <dbReference type="EMBL" id="KAK9759108.1"/>
    </source>
</evidence>
<evidence type="ECO:0000313" key="3">
    <source>
        <dbReference type="Proteomes" id="UP001458880"/>
    </source>
</evidence>
<gene>
    <name evidence="2" type="ORF">QE152_g239</name>
</gene>
<proteinExistence type="predicted"/>
<accession>A0AAW1NKC9</accession>
<dbReference type="AlphaFoldDB" id="A0AAW1NKC9"/>
<evidence type="ECO:0000256" key="1">
    <source>
        <dbReference type="SAM" id="MobiDB-lite"/>
    </source>
</evidence>
<dbReference type="EMBL" id="JASPKY010000002">
    <property type="protein sequence ID" value="KAK9759108.1"/>
    <property type="molecule type" value="Genomic_DNA"/>
</dbReference>